<evidence type="ECO:0000256" key="3">
    <source>
        <dbReference type="ARBA" id="ARBA00022729"/>
    </source>
</evidence>
<dbReference type="Gene3D" id="3.40.190.170">
    <property type="entry name" value="Bacterial extracellular solute-binding protein, family 7"/>
    <property type="match status" value="1"/>
</dbReference>
<dbReference type="GO" id="GO:0055085">
    <property type="term" value="P:transmembrane transport"/>
    <property type="evidence" value="ECO:0007669"/>
    <property type="project" value="InterPro"/>
</dbReference>
<dbReference type="NCBIfam" id="NF037995">
    <property type="entry name" value="TRAP_S1"/>
    <property type="match status" value="1"/>
</dbReference>
<reference evidence="4" key="1">
    <citation type="submission" date="2018-05" db="EMBL/GenBank/DDBJ databases">
        <authorList>
            <person name="Lanie J.A."/>
            <person name="Ng W.-L."/>
            <person name="Kazmierczak K.M."/>
            <person name="Andrzejewski T.M."/>
            <person name="Davidsen T.M."/>
            <person name="Wayne K.J."/>
            <person name="Tettelin H."/>
            <person name="Glass J.I."/>
            <person name="Rusch D."/>
            <person name="Podicherti R."/>
            <person name="Tsui H.-C.T."/>
            <person name="Winkler M.E."/>
        </authorList>
    </citation>
    <scope>NUCLEOTIDE SEQUENCE</scope>
</reference>
<accession>A0A381YZH5</accession>
<keyword evidence="3" id="KW-0732">Signal</keyword>
<keyword evidence="2" id="KW-0813">Transport</keyword>
<evidence type="ECO:0000256" key="2">
    <source>
        <dbReference type="ARBA" id="ARBA00022448"/>
    </source>
</evidence>
<dbReference type="NCBIfam" id="TIGR00787">
    <property type="entry name" value="dctP"/>
    <property type="match status" value="1"/>
</dbReference>
<dbReference type="InterPro" id="IPR018389">
    <property type="entry name" value="DctP_fam"/>
</dbReference>
<dbReference type="PANTHER" id="PTHR33376">
    <property type="match status" value="1"/>
</dbReference>
<dbReference type="GO" id="GO:0030288">
    <property type="term" value="C:outer membrane-bounded periplasmic space"/>
    <property type="evidence" value="ECO:0007669"/>
    <property type="project" value="InterPro"/>
</dbReference>
<dbReference type="InterPro" id="IPR038404">
    <property type="entry name" value="TRAP_DctP_sf"/>
</dbReference>
<evidence type="ECO:0000313" key="4">
    <source>
        <dbReference type="EMBL" id="SVA82438.1"/>
    </source>
</evidence>
<dbReference type="PROSITE" id="PS51257">
    <property type="entry name" value="PROKAR_LIPOPROTEIN"/>
    <property type="match status" value="1"/>
</dbReference>
<dbReference type="AlphaFoldDB" id="A0A381YZH5"/>
<dbReference type="PANTHER" id="PTHR33376:SF4">
    <property type="entry name" value="SIALIC ACID-BINDING PERIPLASMIC PROTEIN SIAP"/>
    <property type="match status" value="1"/>
</dbReference>
<sequence>MIARRDCGIVALIVATTLFVFGCQNNESNDRVLELKFGHVGAPGSLFALSAEEFARRANEALGSRAKVVVFGSSQLGGDELLLQKLKLGTIDFALPSSILSSFVPEFGLFEMPYLVQNRDHMKRIEEKIFWPDLAPLAEAAGYKIIAVWENGFRHVTNSVRPVLVPEDLRGIKLRTPRGVWRLRMFQGFGANPTPMALSEVFVALQTGVMDGQENPFAQIYSSKFQEVQTYL</sequence>
<gene>
    <name evidence="4" type="ORF">METZ01_LOCUS135292</name>
</gene>
<comment type="subcellular location">
    <subcellularLocation>
        <location evidence="1">Cell envelope</location>
    </subcellularLocation>
</comment>
<organism evidence="4">
    <name type="scientific">marine metagenome</name>
    <dbReference type="NCBI Taxonomy" id="408172"/>
    <lineage>
        <taxon>unclassified sequences</taxon>
        <taxon>metagenomes</taxon>
        <taxon>ecological metagenomes</taxon>
    </lineage>
</organism>
<dbReference type="CDD" id="cd13603">
    <property type="entry name" value="PBP2_TRAP_Siap_TeaA_like"/>
    <property type="match status" value="1"/>
</dbReference>
<evidence type="ECO:0000256" key="1">
    <source>
        <dbReference type="ARBA" id="ARBA00004196"/>
    </source>
</evidence>
<dbReference type="EMBL" id="UINC01019470">
    <property type="protein sequence ID" value="SVA82438.1"/>
    <property type="molecule type" value="Genomic_DNA"/>
</dbReference>
<protein>
    <submittedName>
        <fullName evidence="4">Uncharacterized protein</fullName>
    </submittedName>
</protein>
<dbReference type="Pfam" id="PF03480">
    <property type="entry name" value="DctP"/>
    <property type="match status" value="1"/>
</dbReference>
<dbReference type="InterPro" id="IPR004682">
    <property type="entry name" value="TRAP_DctP"/>
</dbReference>
<feature type="non-terminal residue" evidence="4">
    <location>
        <position position="232"/>
    </location>
</feature>
<proteinExistence type="predicted"/>
<name>A0A381YZH5_9ZZZZ</name>